<evidence type="ECO:0000313" key="2">
    <source>
        <dbReference type="Proteomes" id="UP000186141"/>
    </source>
</evidence>
<name>A0A1N7LR95_9RHOB</name>
<evidence type="ECO:0000313" key="1">
    <source>
        <dbReference type="EMBL" id="SIS76302.1"/>
    </source>
</evidence>
<dbReference type="Proteomes" id="UP000186141">
    <property type="component" value="Unassembled WGS sequence"/>
</dbReference>
<sequence length="104" mass="11513">MTPRRRRHLLLTGAVLAAVVAAMFLTRALLILAGWGPDPARPVEGWMTPRYLVQVYDLPPDRLAETLGVDPHGARGEPLERIAARRGIPLRTLIDQVESLRGDD</sequence>
<organism evidence="1 2">
    <name type="scientific">Gemmobacter megaterium</name>
    <dbReference type="NCBI Taxonomy" id="1086013"/>
    <lineage>
        <taxon>Bacteria</taxon>
        <taxon>Pseudomonadati</taxon>
        <taxon>Pseudomonadota</taxon>
        <taxon>Alphaproteobacteria</taxon>
        <taxon>Rhodobacterales</taxon>
        <taxon>Paracoccaceae</taxon>
        <taxon>Gemmobacter</taxon>
    </lineage>
</organism>
<keyword evidence="2" id="KW-1185">Reference proteome</keyword>
<protein>
    <submittedName>
        <fullName evidence="1">Uncharacterized protein</fullName>
    </submittedName>
</protein>
<dbReference type="AlphaFoldDB" id="A0A1N7LR95"/>
<gene>
    <name evidence="1" type="ORF">SAMN05421774_102115</name>
</gene>
<accession>A0A1N7LR95</accession>
<dbReference type="STRING" id="1086013.SAMN05421774_102115"/>
<dbReference type="RefSeq" id="WP_076529336.1">
    <property type="nucleotide sequence ID" value="NZ_BMEH01000002.1"/>
</dbReference>
<reference evidence="1 2" key="1">
    <citation type="submission" date="2017-01" db="EMBL/GenBank/DDBJ databases">
        <authorList>
            <person name="Mah S.A."/>
            <person name="Swanson W.J."/>
            <person name="Moy G.W."/>
            <person name="Vacquier V.D."/>
        </authorList>
    </citation>
    <scope>NUCLEOTIDE SEQUENCE [LARGE SCALE GENOMIC DNA]</scope>
    <source>
        <strain evidence="1 2">DSM 26375</strain>
    </source>
</reference>
<dbReference type="EMBL" id="FTOT01000002">
    <property type="protein sequence ID" value="SIS76302.1"/>
    <property type="molecule type" value="Genomic_DNA"/>
</dbReference>
<dbReference type="OrthoDB" id="159440at2"/>
<proteinExistence type="predicted"/>